<dbReference type="RefSeq" id="XP_051361204.1">
    <property type="nucleotide sequence ID" value="XM_051507672.1"/>
</dbReference>
<name>A0A9P9XZG2_9HYPO</name>
<keyword evidence="5" id="KW-1185">Reference proteome</keyword>
<reference evidence="4" key="1">
    <citation type="journal article" date="2021" name="J Fungi (Basel)">
        <title>Genomic and Metabolomic Analyses of the Marine Fungus Emericellopsis cladophorae: Insights into Saltwater Adaptability Mechanisms and Its Biosynthetic Potential.</title>
        <authorList>
            <person name="Goncalves M.F.M."/>
            <person name="Hilario S."/>
            <person name="Van de Peer Y."/>
            <person name="Esteves A.C."/>
            <person name="Alves A."/>
        </authorList>
    </citation>
    <scope>NUCLEOTIDE SEQUENCE</scope>
    <source>
        <strain evidence="4">MUM 19.33</strain>
    </source>
</reference>
<dbReference type="NCBIfam" id="NF002463">
    <property type="entry name" value="PRK01683.1"/>
    <property type="match status" value="1"/>
</dbReference>
<protein>
    <submittedName>
        <fullName evidence="4">Trans-aconitate 2-methyltransferase</fullName>
    </submittedName>
</protein>
<gene>
    <name evidence="4" type="ORF">J7T54_005450</name>
</gene>
<proteinExistence type="predicted"/>
<evidence type="ECO:0000256" key="1">
    <source>
        <dbReference type="ARBA" id="ARBA00022603"/>
    </source>
</evidence>
<evidence type="ECO:0000313" key="5">
    <source>
        <dbReference type="Proteomes" id="UP001055219"/>
    </source>
</evidence>
<dbReference type="Gene3D" id="1.10.150.290">
    <property type="entry name" value="S-adenosyl-L-methionine-dependent methyltransferases"/>
    <property type="match status" value="1"/>
</dbReference>
<dbReference type="Proteomes" id="UP001055219">
    <property type="component" value="Unassembled WGS sequence"/>
</dbReference>
<keyword evidence="1" id="KW-0489">Methyltransferase</keyword>
<accession>A0A9P9XZG2</accession>
<feature type="domain" description="Methyltransferase" evidence="3">
    <location>
        <begin position="63"/>
        <end position="154"/>
    </location>
</feature>
<dbReference type="Gene3D" id="3.40.50.150">
    <property type="entry name" value="Vaccinia Virus protein VP39"/>
    <property type="match status" value="1"/>
</dbReference>
<dbReference type="GeneID" id="75831934"/>
<dbReference type="SUPFAM" id="SSF53335">
    <property type="entry name" value="S-adenosyl-L-methionine-dependent methyltransferases"/>
    <property type="match status" value="1"/>
</dbReference>
<evidence type="ECO:0000313" key="4">
    <source>
        <dbReference type="EMBL" id="KAI6780348.1"/>
    </source>
</evidence>
<sequence>MSHLWRSSITQLGRKTASRAMSSSSPAAADTWSANQYSKFLGERTQPSRDLLARVPVANPRRIIDLGCGPGNSTAVVAARYPAADLAGVDTSQDMLRKARQTLPGVSFDLADVTTFQPPGPVDLYFSNAVFQWLPNGTRLEVLQRLVGHLAPGGVLAFQVPFNMTEPSHRAMADVAHAPGTPWEDTMRRAGIKRDQFPAPVELYDGLRPLCADVQIWRTTYFHILESHEAIVEWVRGTGLAPYLAVLDDAQREAYLAAYLEKIKEVYPAQADAKVMLPYPRLFVVATKSGA</sequence>
<dbReference type="InterPro" id="IPR041698">
    <property type="entry name" value="Methyltransf_25"/>
</dbReference>
<dbReference type="AlphaFoldDB" id="A0A9P9XZG2"/>
<evidence type="ECO:0000256" key="2">
    <source>
        <dbReference type="ARBA" id="ARBA00022679"/>
    </source>
</evidence>
<dbReference type="CDD" id="cd02440">
    <property type="entry name" value="AdoMet_MTases"/>
    <property type="match status" value="1"/>
</dbReference>
<dbReference type="OrthoDB" id="66144at2759"/>
<dbReference type="PANTHER" id="PTHR43861">
    <property type="entry name" value="TRANS-ACONITATE 2-METHYLTRANSFERASE-RELATED"/>
    <property type="match status" value="1"/>
</dbReference>
<evidence type="ECO:0000259" key="3">
    <source>
        <dbReference type="Pfam" id="PF13649"/>
    </source>
</evidence>
<reference evidence="4" key="2">
    <citation type="submission" date="2022-07" db="EMBL/GenBank/DDBJ databases">
        <authorList>
            <person name="Goncalves M.F.M."/>
            <person name="Hilario S."/>
            <person name="Van De Peer Y."/>
            <person name="Esteves A.C."/>
            <person name="Alves A."/>
        </authorList>
    </citation>
    <scope>NUCLEOTIDE SEQUENCE</scope>
    <source>
        <strain evidence="4">MUM 19.33</strain>
    </source>
</reference>
<dbReference type="GO" id="GO:0032259">
    <property type="term" value="P:methylation"/>
    <property type="evidence" value="ECO:0007669"/>
    <property type="project" value="UniProtKB-KW"/>
</dbReference>
<dbReference type="Pfam" id="PF13649">
    <property type="entry name" value="Methyltransf_25"/>
    <property type="match status" value="1"/>
</dbReference>
<comment type="caution">
    <text evidence="4">The sequence shown here is derived from an EMBL/GenBank/DDBJ whole genome shotgun (WGS) entry which is preliminary data.</text>
</comment>
<dbReference type="PANTHER" id="PTHR43861:SF1">
    <property type="entry name" value="TRANS-ACONITATE 2-METHYLTRANSFERASE"/>
    <property type="match status" value="1"/>
</dbReference>
<dbReference type="GO" id="GO:0030798">
    <property type="term" value="F:trans-aconitate 2-methyltransferase activity"/>
    <property type="evidence" value="ECO:0007669"/>
    <property type="project" value="InterPro"/>
</dbReference>
<dbReference type="InterPro" id="IPR029063">
    <property type="entry name" value="SAM-dependent_MTases_sf"/>
</dbReference>
<keyword evidence="2" id="KW-0808">Transferase</keyword>
<organism evidence="4 5">
    <name type="scientific">Emericellopsis cladophorae</name>
    <dbReference type="NCBI Taxonomy" id="2686198"/>
    <lineage>
        <taxon>Eukaryota</taxon>
        <taxon>Fungi</taxon>
        <taxon>Dikarya</taxon>
        <taxon>Ascomycota</taxon>
        <taxon>Pezizomycotina</taxon>
        <taxon>Sordariomycetes</taxon>
        <taxon>Hypocreomycetidae</taxon>
        <taxon>Hypocreales</taxon>
        <taxon>Bionectriaceae</taxon>
        <taxon>Emericellopsis</taxon>
    </lineage>
</organism>
<dbReference type="EMBL" id="JAGIXG020000034">
    <property type="protein sequence ID" value="KAI6780348.1"/>
    <property type="molecule type" value="Genomic_DNA"/>
</dbReference>
<dbReference type="InterPro" id="IPR023149">
    <property type="entry name" value="Trans_acon_MeTrfase_C"/>
</dbReference>